<evidence type="ECO:0000256" key="1">
    <source>
        <dbReference type="SAM" id="Coils"/>
    </source>
</evidence>
<name>A0A9W6B636_9FLAO</name>
<evidence type="ECO:0000313" key="4">
    <source>
        <dbReference type="Proteomes" id="UP001143545"/>
    </source>
</evidence>
<keyword evidence="1" id="KW-0175">Coiled coil</keyword>
<evidence type="ECO:0008006" key="5">
    <source>
        <dbReference type="Google" id="ProtNLM"/>
    </source>
</evidence>
<dbReference type="InterPro" id="IPR025519">
    <property type="entry name" value="DUF4407"/>
</dbReference>
<keyword evidence="2" id="KW-0812">Transmembrane</keyword>
<protein>
    <recommendedName>
        <fullName evidence="5">DUF4407 domain-containing protein</fullName>
    </recommendedName>
</protein>
<gene>
    <name evidence="3" type="ORF">NBRC110019_15720</name>
</gene>
<dbReference type="Proteomes" id="UP001143545">
    <property type="component" value="Unassembled WGS sequence"/>
</dbReference>
<keyword evidence="4" id="KW-1185">Reference proteome</keyword>
<reference evidence="3" key="1">
    <citation type="submission" date="2022-07" db="EMBL/GenBank/DDBJ databases">
        <title>Taxonomy of Novel Oxalotrophic and Methylotrophic Bacteria.</title>
        <authorList>
            <person name="Sahin N."/>
            <person name="Tani A."/>
        </authorList>
    </citation>
    <scope>NUCLEOTIDE SEQUENCE</scope>
    <source>
        <strain evidence="3">AM327</strain>
    </source>
</reference>
<dbReference type="AlphaFoldDB" id="A0A9W6B636"/>
<comment type="caution">
    <text evidence="3">The sequence shown here is derived from an EMBL/GenBank/DDBJ whole genome shotgun (WGS) entry which is preliminary data.</text>
</comment>
<dbReference type="EMBL" id="BRVP01000009">
    <property type="protein sequence ID" value="GLB52532.1"/>
    <property type="molecule type" value="Genomic_DNA"/>
</dbReference>
<feature type="transmembrane region" description="Helical" evidence="2">
    <location>
        <begin position="29"/>
        <end position="49"/>
    </location>
</feature>
<keyword evidence="2" id="KW-1133">Transmembrane helix</keyword>
<dbReference type="Pfam" id="PF14362">
    <property type="entry name" value="DUF4407"/>
    <property type="match status" value="1"/>
</dbReference>
<feature type="transmembrane region" description="Helical" evidence="2">
    <location>
        <begin position="234"/>
        <end position="258"/>
    </location>
</feature>
<feature type="coiled-coil region" evidence="1">
    <location>
        <begin position="166"/>
        <end position="211"/>
    </location>
</feature>
<organism evidence="3 4">
    <name type="scientific">Neptunitalea chrysea</name>
    <dbReference type="NCBI Taxonomy" id="1647581"/>
    <lineage>
        <taxon>Bacteria</taxon>
        <taxon>Pseudomonadati</taxon>
        <taxon>Bacteroidota</taxon>
        <taxon>Flavobacteriia</taxon>
        <taxon>Flavobacteriales</taxon>
        <taxon>Flavobacteriaceae</taxon>
        <taxon>Neptunitalea</taxon>
    </lineage>
</organism>
<evidence type="ECO:0000313" key="3">
    <source>
        <dbReference type="EMBL" id="GLB52532.1"/>
    </source>
</evidence>
<accession>A0A9W6B636</accession>
<keyword evidence="2" id="KW-0472">Membrane</keyword>
<sequence length="336" mass="38228">MGATVFFTALMAWIAGSYALYTIFDNVYTAVFFGLIWGLLIFNLDRYIVGTMRKKDSKLNELVQATPRIILAIIIAIVISKPLELKIFQKEIDAVLQEERNAKLLTNKSQVTAYYQNDINQLTGAISMLKKEVSDKETEVNALYKTYIEEAEGVSGTKKLGKGPVYEEKRQKHDTALQELQLLKEQNSLKIADKEKEIQALNTQLQEQITTTNPVIENFDGLMARITALGKLPWIPVLFITLLFLTIETAPVIIKLLASKGEYDAKLADIEETQTGWLAQKAYQRKQQQETDRDLNDRIYEDLKTDEALYCVKKEKAAEIARLQATAFYEQQKSIL</sequence>
<evidence type="ECO:0000256" key="2">
    <source>
        <dbReference type="SAM" id="Phobius"/>
    </source>
</evidence>
<proteinExistence type="predicted"/>